<dbReference type="AlphaFoldDB" id="A0A167TVH6"/>
<protein>
    <submittedName>
        <fullName evidence="2">Aminoglycoside 3'-phosphotransferase</fullName>
    </submittedName>
</protein>
<dbReference type="SUPFAM" id="SSF56112">
    <property type="entry name" value="Protein kinase-like (PK-like)"/>
    <property type="match status" value="1"/>
</dbReference>
<dbReference type="GO" id="GO:0016740">
    <property type="term" value="F:transferase activity"/>
    <property type="evidence" value="ECO:0007669"/>
    <property type="project" value="UniProtKB-KW"/>
</dbReference>
<name>A0A167TVH6_PENCH</name>
<dbReference type="InterPro" id="IPR011009">
    <property type="entry name" value="Kinase-like_dom_sf"/>
</dbReference>
<organism evidence="2">
    <name type="scientific">Penicillium chrysogenum</name>
    <name type="common">Penicillium notatum</name>
    <dbReference type="NCBI Taxonomy" id="5076"/>
    <lineage>
        <taxon>Eukaryota</taxon>
        <taxon>Fungi</taxon>
        <taxon>Dikarya</taxon>
        <taxon>Ascomycota</taxon>
        <taxon>Pezizomycotina</taxon>
        <taxon>Eurotiomycetes</taxon>
        <taxon>Eurotiomycetidae</taxon>
        <taxon>Eurotiales</taxon>
        <taxon>Aspergillaceae</taxon>
        <taxon>Penicillium</taxon>
        <taxon>Penicillium chrysogenum species complex</taxon>
    </lineage>
</organism>
<dbReference type="PANTHER" id="PTHR21310">
    <property type="entry name" value="AMINOGLYCOSIDE PHOSPHOTRANSFERASE-RELATED-RELATED"/>
    <property type="match status" value="1"/>
</dbReference>
<dbReference type="EMBL" id="CM002799">
    <property type="protein sequence ID" value="KZN88664.1"/>
    <property type="molecule type" value="Genomic_DNA"/>
</dbReference>
<sequence length="574" mass="65685">MAVPCHIQDSASQLFYQDHRSPQYQALLTITELPHPDRSILGAFLIDARDPQEAACYFLRETAIDGTSQSAPKKTIWEFLSDWKDLVNIFRPIVATGLSAESKRLVYERDGGRCSLTQQEFKWPDDSDLRIVHIVPPRVLTNPDLVEGGRLSEMLHAFLSTDTMESLRLILTLHSEPMERLDNLWLSSVSAFELVEAGEVRFQPMSWDQQNSPRRQSYMISTNPSSHSARGEMAIALSGEMMLLEDKTTKQIPIPHKDIFEIHALFSNALAWMQVRTHITQQRDRPITQNFRFPLLPKLLFSTFRRLWTALPCFVRAATYEKLLSIGTYFYGPSFSPTVQRLPWGLYLRKAPAHWATQCRAEAHALDMVEKFTQLPAPRPIDVLQTPDASYLLMTRVPGRPIGHILHAMTDEQMENVVFDLKRYIAQMRAIPNQVSKFQICNSAGGGILDWRIPDSQSGNLRFQTEADFHNFLTRGMTDDTRGSAAKSHALSHAIVFTHGDLNPRNILAENGKITGIVDWENAGFFPEYWEYTKMHYTVRYLIRWLADVVDQVFEGYRDELHVDNMLSDLTGPF</sequence>
<dbReference type="PANTHER" id="PTHR21310:SF58">
    <property type="entry name" value="AMINOGLYCOSIDE PHOSPHOTRANSFERASE DOMAIN-CONTAINING PROTEIN"/>
    <property type="match status" value="1"/>
</dbReference>
<dbReference type="InterPro" id="IPR002575">
    <property type="entry name" value="Aminoglycoside_PTrfase"/>
</dbReference>
<evidence type="ECO:0000259" key="1">
    <source>
        <dbReference type="Pfam" id="PF01636"/>
    </source>
</evidence>
<dbReference type="InterPro" id="IPR051678">
    <property type="entry name" value="AGP_Transferase"/>
</dbReference>
<dbReference type="Proteomes" id="UP000076449">
    <property type="component" value="Chromosome II"/>
</dbReference>
<gene>
    <name evidence="2" type="ORF">EN45_072410</name>
</gene>
<feature type="domain" description="Aminoglycoside phosphotransferase" evidence="1">
    <location>
        <begin position="346"/>
        <end position="554"/>
    </location>
</feature>
<dbReference type="Gene3D" id="3.90.1200.10">
    <property type="match status" value="1"/>
</dbReference>
<accession>A0A167TVH6</accession>
<proteinExistence type="predicted"/>
<reference evidence="2" key="1">
    <citation type="journal article" date="2014" name="Genome Announc.">
        <title>Complete sequencing and chromosome-scale genome assembly of the industrial progenitor strain P2niaD18 from the penicillin producer Penicillium chrysogenum.</title>
        <authorList>
            <person name="Specht T."/>
            <person name="Dahlmann T.A."/>
            <person name="Zadra I."/>
            <person name="Kurnsteiner H."/>
            <person name="Kuck U."/>
        </authorList>
    </citation>
    <scope>NUCLEOTIDE SEQUENCE [LARGE SCALE GENOMIC DNA]</scope>
    <source>
        <strain evidence="2">P2niaD18</strain>
    </source>
</reference>
<evidence type="ECO:0000313" key="2">
    <source>
        <dbReference type="EMBL" id="KZN88664.1"/>
    </source>
</evidence>
<dbReference type="CDD" id="cd05120">
    <property type="entry name" value="APH_ChoK_like"/>
    <property type="match status" value="1"/>
</dbReference>
<dbReference type="Pfam" id="PF01636">
    <property type="entry name" value="APH"/>
    <property type="match status" value="1"/>
</dbReference>
<keyword evidence="2" id="KW-0808">Transferase</keyword>